<dbReference type="InterPro" id="IPR008302">
    <property type="entry name" value="NamZ"/>
</dbReference>
<dbReference type="Gene3D" id="3.90.1150.140">
    <property type="match status" value="1"/>
</dbReference>
<feature type="domain" description="Peptidoglycan beta-N-acetylmuramidase NamZ N-terminal" evidence="3">
    <location>
        <begin position="47"/>
        <end position="262"/>
    </location>
</feature>
<dbReference type="Pfam" id="PF07075">
    <property type="entry name" value="NamZ_N"/>
    <property type="match status" value="1"/>
</dbReference>
<evidence type="ECO:0000256" key="2">
    <source>
        <dbReference type="SAM" id="SignalP"/>
    </source>
</evidence>
<feature type="region of interest" description="Disordered" evidence="1">
    <location>
        <begin position="436"/>
        <end position="455"/>
    </location>
</feature>
<feature type="chain" id="PRO_5006422828" description="DUF1343 domain-containing protein" evidence="2">
    <location>
        <begin position="20"/>
        <end position="455"/>
    </location>
</feature>
<dbReference type="Pfam" id="PF20732">
    <property type="entry name" value="NamZ_C"/>
    <property type="match status" value="1"/>
</dbReference>
<dbReference type="Proteomes" id="UP000051269">
    <property type="component" value="Unassembled WGS sequence"/>
</dbReference>
<dbReference type="PIRSF" id="PIRSF016719">
    <property type="entry name" value="UCP016719"/>
    <property type="match status" value="1"/>
</dbReference>
<dbReference type="PANTHER" id="PTHR42915:SF1">
    <property type="entry name" value="PEPTIDOGLYCAN BETA-N-ACETYLMURAMIDASE NAMZ"/>
    <property type="match status" value="1"/>
</dbReference>
<dbReference type="PANTHER" id="PTHR42915">
    <property type="entry name" value="HYPOTHETICAL 460 KDA PROTEIN IN FEUA-SIGW INTERGENIC REGION [PRECURSOR]"/>
    <property type="match status" value="1"/>
</dbReference>
<evidence type="ECO:0000259" key="3">
    <source>
        <dbReference type="Pfam" id="PF07075"/>
    </source>
</evidence>
<feature type="region of interest" description="Disordered" evidence="1">
    <location>
        <begin position="91"/>
        <end position="111"/>
    </location>
</feature>
<proteinExistence type="predicted"/>
<feature type="compositionally biased region" description="Basic and acidic residues" evidence="1">
    <location>
        <begin position="95"/>
        <end position="111"/>
    </location>
</feature>
<feature type="domain" description="Peptidoglycan beta-N-acetylmuramidase NamZ C-terminal" evidence="4">
    <location>
        <begin position="301"/>
        <end position="435"/>
    </location>
</feature>
<keyword evidence="2" id="KW-0732">Signal</keyword>
<dbReference type="InterPro" id="IPR048503">
    <property type="entry name" value="NamZ_C"/>
</dbReference>
<evidence type="ECO:0008006" key="7">
    <source>
        <dbReference type="Google" id="ProtNLM"/>
    </source>
</evidence>
<evidence type="ECO:0000313" key="6">
    <source>
        <dbReference type="Proteomes" id="UP000051269"/>
    </source>
</evidence>
<dbReference type="GO" id="GO:0033922">
    <property type="term" value="F:peptidoglycan beta-N-acetylmuramidase activity"/>
    <property type="evidence" value="ECO:0007669"/>
    <property type="project" value="InterPro"/>
</dbReference>
<feature type="signal peptide" evidence="2">
    <location>
        <begin position="1"/>
        <end position="19"/>
    </location>
</feature>
<evidence type="ECO:0000256" key="1">
    <source>
        <dbReference type="SAM" id="MobiDB-lite"/>
    </source>
</evidence>
<dbReference type="EMBL" id="LIBO01000007">
    <property type="protein sequence ID" value="KRO63112.1"/>
    <property type="molecule type" value="Genomic_DNA"/>
</dbReference>
<gene>
    <name evidence="5" type="ORF">ABR82_01560</name>
</gene>
<evidence type="ECO:0000313" key="5">
    <source>
        <dbReference type="EMBL" id="KRO63112.1"/>
    </source>
</evidence>
<evidence type="ECO:0000259" key="4">
    <source>
        <dbReference type="Pfam" id="PF20732"/>
    </source>
</evidence>
<dbReference type="InterPro" id="IPR048502">
    <property type="entry name" value="NamZ_N"/>
</dbReference>
<protein>
    <recommendedName>
        <fullName evidence="7">DUF1343 domain-containing protein</fullName>
    </recommendedName>
</protein>
<dbReference type="AlphaFoldDB" id="A0A0R2RK81"/>
<reference evidence="5 6" key="1">
    <citation type="submission" date="2015-10" db="EMBL/GenBank/DDBJ databases">
        <title>Metagenome-Assembled Genomes uncover a global brackish microbiome.</title>
        <authorList>
            <person name="Hugerth L.W."/>
            <person name="Larsson J."/>
            <person name="Alneberg J."/>
            <person name="Lindh M.V."/>
            <person name="Legrand C."/>
            <person name="Pinhassi J."/>
            <person name="Andersson A.F."/>
        </authorList>
    </citation>
    <scope>NUCLEOTIDE SEQUENCE [LARGE SCALE GENOMIC DNA]</scope>
    <source>
        <strain evidence="5">BACL18 MAG-120507-bin52</strain>
    </source>
</reference>
<sequence length="455" mass="49940">MVARAWLLVTLLGGFTVWAAETNEAVFRLGIDVLAQRGFRDLKGKRVGLVTNPSGVDGQGKPSWKRLRESPEVNLVALYGPEHGVFGKVGAGKHVSGERHGEDRNSDGKISKDEETGIRIFSLYGATRKPTPKMLDGVDVIVYDLQDVGCRSYTYISTLGLVMEAAQEKGVEVMVLDRPNPLGNFRVEGPRPEGELAISSFIGQYDIPYVYGLTVGELAKWVNEVHLKKPCRLSVIPMKGWTQKMTWEDTGLKWVPTSPNIPLARSARGYVATGFFGELGVSNGANPAGVPTTGLDGTVVQPFDIFALENVDAAELCRKMAEWGFNGVKFTPFRFKPPTGKYRSVVMSGARVTTDPKAPANLTAINVAGIEILKKMLPKKNFFADAENVVMFDKLNRSRQTRKMVQAGVAARQIVASWDTGVAKWREERKPYLLYPESEEPARKAPVSGAARLKP</sequence>
<comment type="caution">
    <text evidence="5">The sequence shown here is derived from an EMBL/GenBank/DDBJ whole genome shotgun (WGS) entry which is preliminary data.</text>
</comment>
<organism evidence="5 6">
    <name type="scientific">Verrucomicrobia subdivision 6 bacterium BACL9 MAG-120507-bin52</name>
    <dbReference type="NCBI Taxonomy" id="1655590"/>
    <lineage>
        <taxon>Bacteria</taxon>
        <taxon>Pseudomonadati</taxon>
        <taxon>Verrucomicrobiota</taxon>
        <taxon>Verrucomicrobiia</taxon>
        <taxon>Verrucomicrobiales</taxon>
        <taxon>Verrucomicrobia subdivision 6</taxon>
    </lineage>
</organism>
<accession>A0A0R2RK81</accession>
<dbReference type="Gene3D" id="3.40.50.12170">
    <property type="entry name" value="Uncharacterised protein PF07075, DUF1343"/>
    <property type="match status" value="1"/>
</dbReference>
<name>A0A0R2RK81_9BACT</name>